<dbReference type="PROSITE" id="PS50093">
    <property type="entry name" value="PKD"/>
    <property type="match status" value="1"/>
</dbReference>
<proteinExistence type="predicted"/>
<dbReference type="InterPro" id="IPR035986">
    <property type="entry name" value="PKD_dom_sf"/>
</dbReference>
<dbReference type="Pfam" id="PF13585">
    <property type="entry name" value="CHU_C"/>
    <property type="match status" value="1"/>
</dbReference>
<evidence type="ECO:0000259" key="1">
    <source>
        <dbReference type="PROSITE" id="PS50093"/>
    </source>
</evidence>
<evidence type="ECO:0000313" key="3">
    <source>
        <dbReference type="Proteomes" id="UP000198756"/>
    </source>
</evidence>
<dbReference type="EMBL" id="FMXE01000003">
    <property type="protein sequence ID" value="SDA43635.1"/>
    <property type="molecule type" value="Genomic_DNA"/>
</dbReference>
<evidence type="ECO:0000313" key="2">
    <source>
        <dbReference type="EMBL" id="SDA43635.1"/>
    </source>
</evidence>
<sequence length="1046" mass="112339">MKFLITRLILIFLLLGCGFSAFGQLSTVGKEFWVGFMENNRVPGSGNNPGSPDFAVLVITANENTTGVLEYQGNSTAFSLTAGQQYTLRVPSQDLDLLHRTSGVVENKGIHITSTGKIAVHAFNERFRSADGTVVLPIGALGRDYYVTSHFEALTASVNYNGNINNESTLLVVATEDNTEIEVTTSVNSISGNQAGTPSTITLNRGQSYQIKARGDLTGSRVRVIGNNADECKKIAVFGGNKWTSVGNCGQANDHLFQQAYPVNTWGTSFVHVALSGRTSGELVKVLASENNTVVRVNGTSRGIINRGEFLTLDFGINESGKIDTSKPASVSVFSKSMACNQPNAPGEMTGDPFMITYSPSEQFLTGLTFNAINLPSITNHYVNVVVKAGTENSTFLDGQNVGGFFSTLPGDPSFQYARINISQGVHQLRNVKGFAAYVYGFGNLESYGYAAGAALDNLNFVADAAYEFDVEGEKVACLNQEGTWTINSENPDFEYFVWDFGDGTPTVIGQGVGHTFEKPGLYEVKVLAALSPNSCDEQEEVTFEIEVLEAKAELLGEDSVCPEVEEVMYRIKDLLNISRGTFEVEGGVIVEDYGDSVLVNWGLANPDAKLILIPYSDNGCPGAPVELPVVINQRIVVNAALGEKKVCFDPAVPHLYTAPNAVSGRGYDWIVTGGQIISGQGLSKIEVSWDQPGLIGTVEFTAYSIADTQCEGKAASIQVEVANEFLAEVKGITAVGCSGEKTGQITLDIQGGIGPYKYTWLHDPSLNSPTVSNLSAGTYSVKVLDQLGCERLIENIEVEQPAPLAVTRLTPVGASCYGKPDGQLTLNVTGGAAPYIFNYQGVKTFSGSISFADLPQGNYAWEIIDSNGCVIPVNFEITSPLALEVEVRMEKPACPGGSNGELFAFPKGGDAPFIYLWRDTRLSGSAVTGLKAGTYDLEVRDASGCVSIGEGTVKEATPEVRMPTGFDPRQAPGVYMGVSNCETEFELWIYNRWGQLIYSGNSGWDGTVSESKAPTGTYSYTVTYRYVLEGKSEVTNIKGSFTLVR</sequence>
<dbReference type="InterPro" id="IPR000601">
    <property type="entry name" value="PKD_dom"/>
</dbReference>
<dbReference type="OrthoDB" id="7794186at2"/>
<dbReference type="InterPro" id="IPR035234">
    <property type="entry name" value="IgGFc-bd_N"/>
</dbReference>
<dbReference type="CDD" id="cd00146">
    <property type="entry name" value="PKD"/>
    <property type="match status" value="1"/>
</dbReference>
<protein>
    <submittedName>
        <fullName evidence="2">Gliding motility-associated C-terminal domain-containing protein</fullName>
    </submittedName>
</protein>
<organism evidence="2 3">
    <name type="scientific">Algoriphagus alkaliphilus</name>
    <dbReference type="NCBI Taxonomy" id="279824"/>
    <lineage>
        <taxon>Bacteria</taxon>
        <taxon>Pseudomonadati</taxon>
        <taxon>Bacteroidota</taxon>
        <taxon>Cytophagia</taxon>
        <taxon>Cytophagales</taxon>
        <taxon>Cyclobacteriaceae</taxon>
        <taxon>Algoriphagus</taxon>
    </lineage>
</organism>
<dbReference type="STRING" id="279824.SAMN03080617_00444"/>
<dbReference type="InterPro" id="IPR013783">
    <property type="entry name" value="Ig-like_fold"/>
</dbReference>
<name>A0A1G5VF09_9BACT</name>
<accession>A0A1G5VF09</accession>
<dbReference type="Pfam" id="PF18911">
    <property type="entry name" value="PKD_4"/>
    <property type="match status" value="1"/>
</dbReference>
<dbReference type="PANTHER" id="PTHR46534:SF2">
    <property type="entry name" value="VWFD DOMAIN-CONTAINING PROTEIN"/>
    <property type="match status" value="1"/>
</dbReference>
<dbReference type="Pfam" id="PF17517">
    <property type="entry name" value="IgGFc_binding"/>
    <property type="match status" value="1"/>
</dbReference>
<keyword evidence="3" id="KW-1185">Reference proteome</keyword>
<dbReference type="AlphaFoldDB" id="A0A1G5VF09"/>
<dbReference type="Gene3D" id="2.60.40.10">
    <property type="entry name" value="Immunoglobulins"/>
    <property type="match status" value="1"/>
</dbReference>
<dbReference type="Pfam" id="PF13573">
    <property type="entry name" value="SprB"/>
    <property type="match status" value="2"/>
</dbReference>
<dbReference type="Proteomes" id="UP000198756">
    <property type="component" value="Unassembled WGS sequence"/>
</dbReference>
<reference evidence="3" key="1">
    <citation type="submission" date="2016-10" db="EMBL/GenBank/DDBJ databases">
        <authorList>
            <person name="Varghese N."/>
            <person name="Submissions S."/>
        </authorList>
    </citation>
    <scope>NUCLEOTIDE SEQUENCE [LARGE SCALE GENOMIC DNA]</scope>
    <source>
        <strain evidence="3">DSM 22703</strain>
    </source>
</reference>
<dbReference type="SUPFAM" id="SSF49299">
    <property type="entry name" value="PKD domain"/>
    <property type="match status" value="1"/>
</dbReference>
<feature type="domain" description="PKD" evidence="1">
    <location>
        <begin position="488"/>
        <end position="530"/>
    </location>
</feature>
<gene>
    <name evidence="2" type="ORF">SAMN03080617_00444</name>
</gene>
<dbReference type="PANTHER" id="PTHR46534">
    <property type="entry name" value="IGGFC_BINDING DOMAIN-CONTAINING PROTEIN"/>
    <property type="match status" value="1"/>
</dbReference>
<dbReference type="InterPro" id="IPR025667">
    <property type="entry name" value="SprB_repeat"/>
</dbReference>